<organism evidence="3 4">
    <name type="scientific">Sphingomonas arvum</name>
    <dbReference type="NCBI Taxonomy" id="2992113"/>
    <lineage>
        <taxon>Bacteria</taxon>
        <taxon>Pseudomonadati</taxon>
        <taxon>Pseudomonadota</taxon>
        <taxon>Alphaproteobacteria</taxon>
        <taxon>Sphingomonadales</taxon>
        <taxon>Sphingomonadaceae</taxon>
        <taxon>Sphingomonas</taxon>
    </lineage>
</organism>
<feature type="region of interest" description="Disordered" evidence="1">
    <location>
        <begin position="1"/>
        <end position="38"/>
    </location>
</feature>
<protein>
    <submittedName>
        <fullName evidence="3">DUF2384 domain-containing protein</fullName>
    </submittedName>
</protein>
<dbReference type="EMBL" id="JAPDOB010000002">
    <property type="protein sequence ID" value="MCW3798248.1"/>
    <property type="molecule type" value="Genomic_DNA"/>
</dbReference>
<dbReference type="RefSeq" id="WP_264882998.1">
    <property type="nucleotide sequence ID" value="NZ_JAPDOB010000002.1"/>
</dbReference>
<dbReference type="Pfam" id="PF09722">
    <property type="entry name" value="Xre_MbcA_ParS_C"/>
    <property type="match status" value="1"/>
</dbReference>
<evidence type="ECO:0000256" key="1">
    <source>
        <dbReference type="SAM" id="MobiDB-lite"/>
    </source>
</evidence>
<dbReference type="Proteomes" id="UP001526246">
    <property type="component" value="Unassembled WGS sequence"/>
</dbReference>
<sequence>MTDPVITLDEPAAATPAKPRMAFRRSAPKIRMTPDDARRQSSIVQAAWKSFGEREPAMAFLNTHQDGLEGRPLDIATSSDEGLAAVQQMLAERGV</sequence>
<name>A0ABT3JGN1_9SPHN</name>
<evidence type="ECO:0000313" key="3">
    <source>
        <dbReference type="EMBL" id="MCW3798248.1"/>
    </source>
</evidence>
<dbReference type="InterPro" id="IPR024467">
    <property type="entry name" value="Xre/MbcA/ParS-like_toxin-bd"/>
</dbReference>
<reference evidence="3 4" key="1">
    <citation type="submission" date="2022-10" db="EMBL/GenBank/DDBJ databases">
        <title>Sphingomonas sp.</title>
        <authorList>
            <person name="Jin C."/>
        </authorList>
    </citation>
    <scope>NUCLEOTIDE SEQUENCE [LARGE SCALE GENOMIC DNA]</scope>
    <source>
        <strain evidence="3 4">BN140010</strain>
    </source>
</reference>
<evidence type="ECO:0000313" key="4">
    <source>
        <dbReference type="Proteomes" id="UP001526246"/>
    </source>
</evidence>
<gene>
    <name evidence="3" type="ORF">OMW55_10590</name>
</gene>
<feature type="domain" description="Antitoxin Xre/MbcA/ParS-like toxin-binding" evidence="2">
    <location>
        <begin position="51"/>
        <end position="90"/>
    </location>
</feature>
<proteinExistence type="predicted"/>
<comment type="caution">
    <text evidence="3">The sequence shown here is derived from an EMBL/GenBank/DDBJ whole genome shotgun (WGS) entry which is preliminary data.</text>
</comment>
<accession>A0ABT3JGN1</accession>
<evidence type="ECO:0000259" key="2">
    <source>
        <dbReference type="Pfam" id="PF09722"/>
    </source>
</evidence>
<keyword evidence="4" id="KW-1185">Reference proteome</keyword>